<gene>
    <name evidence="7" type="ORF">GA0061081_102356</name>
</gene>
<sequence>MSTGTMKKSHSQWSSRMGFMLAAAGSAVGLGNIWKFPYMAGQMGGSAFVLTYLLFMFLIGLPILVLEWLIGRRGQKNPIHTMEDVAVAEGHSKSWRWVGIIGVVGSFLILSFYSVIGGWATDYIFIAAKGSFDGASGAVTQQIFDDFRGNVSHLLTWHTIFMAITALIVALGVGAGLERACKLMMPGLGILLLILVGYAAYASGPSFGVACEFLFSPNWSALNGTAILAALGHAFFSLSLGMGIMMAYGSYLGQDVNLLSTARTVVILDVIVAVLSGLAIFPLVFANGLPPAVGEGLIFVTLPIAFGNMAGGAILGILFFIFLTFAALTSSISLLEPTVELLEEKTPLGRKAATITSSIVIWALGIACLLSFNLWSDVKLFDKHIFDLLDYLTSKIMLPVTGLGTVIFGAWMMNQKRIRSELNLSPFWFGVWTLLSRFVIPVAVIFILVYGLM</sequence>
<feature type="transmembrane region" description="Helical" evidence="6">
    <location>
        <begin position="396"/>
        <end position="414"/>
    </location>
</feature>
<feature type="transmembrane region" description="Helical" evidence="6">
    <location>
        <begin position="355"/>
        <end position="376"/>
    </location>
</feature>
<feature type="transmembrane region" description="Helical" evidence="6">
    <location>
        <begin position="47"/>
        <end position="70"/>
    </location>
</feature>
<keyword evidence="3 6" id="KW-0812">Transmembrane</keyword>
<keyword evidence="8" id="KW-1185">Reference proteome</keyword>
<dbReference type="PANTHER" id="PTHR42948">
    <property type="entry name" value="TRANSPORTER"/>
    <property type="match status" value="1"/>
</dbReference>
<evidence type="ECO:0000256" key="6">
    <source>
        <dbReference type="SAM" id="Phobius"/>
    </source>
</evidence>
<organism evidence="7 8">
    <name type="scientific">Gilliamella bombicola</name>
    <dbReference type="NCBI Taxonomy" id="1798182"/>
    <lineage>
        <taxon>Bacteria</taxon>
        <taxon>Pseudomonadati</taxon>
        <taxon>Pseudomonadota</taxon>
        <taxon>Gammaproteobacteria</taxon>
        <taxon>Orbales</taxon>
        <taxon>Orbaceae</taxon>
        <taxon>Gilliamella</taxon>
    </lineage>
</organism>
<dbReference type="PRINTS" id="PR00176">
    <property type="entry name" value="NANEUSMPORT"/>
</dbReference>
<evidence type="ECO:0000256" key="3">
    <source>
        <dbReference type="ARBA" id="ARBA00022692"/>
    </source>
</evidence>
<name>A0A1C4AD95_9GAMM</name>
<dbReference type="CDD" id="cd10336">
    <property type="entry name" value="SLC6sbd_Tyt1-Like"/>
    <property type="match status" value="1"/>
</dbReference>
<feature type="transmembrane region" description="Helical" evidence="6">
    <location>
        <begin position="189"/>
        <end position="215"/>
    </location>
</feature>
<feature type="transmembrane region" description="Helical" evidence="6">
    <location>
        <begin position="97"/>
        <end position="116"/>
    </location>
</feature>
<feature type="transmembrane region" description="Helical" evidence="6">
    <location>
        <begin position="426"/>
        <end position="452"/>
    </location>
</feature>
<accession>A0A1C4AD95</accession>
<feature type="transmembrane region" description="Helical" evidence="6">
    <location>
        <begin position="309"/>
        <end position="335"/>
    </location>
</feature>
<dbReference type="NCBIfam" id="NF037979">
    <property type="entry name" value="Na_transp"/>
    <property type="match status" value="1"/>
</dbReference>
<evidence type="ECO:0000313" key="7">
    <source>
        <dbReference type="EMBL" id="SCB92525.1"/>
    </source>
</evidence>
<dbReference type="Proteomes" id="UP000199670">
    <property type="component" value="Unassembled WGS sequence"/>
</dbReference>
<proteinExistence type="predicted"/>
<dbReference type="PROSITE" id="PS50267">
    <property type="entry name" value="NA_NEUROTRAN_SYMP_3"/>
    <property type="match status" value="1"/>
</dbReference>
<dbReference type="InterPro" id="IPR000175">
    <property type="entry name" value="Na/ntran_symport"/>
</dbReference>
<feature type="transmembrane region" description="Helical" evidence="6">
    <location>
        <begin position="265"/>
        <end position="289"/>
    </location>
</feature>
<dbReference type="RefSeq" id="WP_209435353.1">
    <property type="nucleotide sequence ID" value="NZ_FMAQ01000002.1"/>
</dbReference>
<keyword evidence="5 6" id="KW-0472">Membrane</keyword>
<dbReference type="Pfam" id="PF00209">
    <property type="entry name" value="SNF"/>
    <property type="match status" value="2"/>
</dbReference>
<dbReference type="AlphaFoldDB" id="A0A1C4AD95"/>
<evidence type="ECO:0000256" key="4">
    <source>
        <dbReference type="ARBA" id="ARBA00022989"/>
    </source>
</evidence>
<dbReference type="EMBL" id="FMAQ01000002">
    <property type="protein sequence ID" value="SCB92525.1"/>
    <property type="molecule type" value="Genomic_DNA"/>
</dbReference>
<keyword evidence="2" id="KW-0813">Transport</keyword>
<dbReference type="STRING" id="1798182.GA0061081_102356"/>
<feature type="transmembrane region" description="Helical" evidence="6">
    <location>
        <begin position="227"/>
        <end position="253"/>
    </location>
</feature>
<protein>
    <submittedName>
        <fullName evidence="7">Neurotransmitter:Na+ symporter, NSS family</fullName>
    </submittedName>
</protein>
<dbReference type="GO" id="GO:0016020">
    <property type="term" value="C:membrane"/>
    <property type="evidence" value="ECO:0007669"/>
    <property type="project" value="UniProtKB-SubCell"/>
</dbReference>
<dbReference type="PANTHER" id="PTHR42948:SF1">
    <property type="entry name" value="TRANSPORTER"/>
    <property type="match status" value="1"/>
</dbReference>
<dbReference type="InterPro" id="IPR037272">
    <property type="entry name" value="SNS_sf"/>
</dbReference>
<dbReference type="SUPFAM" id="SSF161070">
    <property type="entry name" value="SNF-like"/>
    <property type="match status" value="1"/>
</dbReference>
<evidence type="ECO:0000256" key="5">
    <source>
        <dbReference type="ARBA" id="ARBA00023136"/>
    </source>
</evidence>
<reference evidence="8" key="1">
    <citation type="submission" date="2016-08" db="EMBL/GenBank/DDBJ databases">
        <authorList>
            <person name="Varghese N."/>
            <person name="Submissions Spin"/>
        </authorList>
    </citation>
    <scope>NUCLEOTIDE SEQUENCE [LARGE SCALE GENOMIC DNA]</scope>
    <source>
        <strain evidence="8">R-53248</strain>
    </source>
</reference>
<keyword evidence="4 6" id="KW-1133">Transmembrane helix</keyword>
<feature type="transmembrane region" description="Helical" evidence="6">
    <location>
        <begin position="155"/>
        <end position="177"/>
    </location>
</feature>
<comment type="subcellular location">
    <subcellularLocation>
        <location evidence="1">Membrane</location>
        <topology evidence="1">Multi-pass membrane protein</topology>
    </subcellularLocation>
</comment>
<dbReference type="InterPro" id="IPR047218">
    <property type="entry name" value="YocR/YhdH-like"/>
</dbReference>
<evidence type="ECO:0000256" key="2">
    <source>
        <dbReference type="ARBA" id="ARBA00022448"/>
    </source>
</evidence>
<evidence type="ECO:0000313" key="8">
    <source>
        <dbReference type="Proteomes" id="UP000199670"/>
    </source>
</evidence>
<evidence type="ECO:0000256" key="1">
    <source>
        <dbReference type="ARBA" id="ARBA00004141"/>
    </source>
</evidence>